<sequence length="93" mass="10639">METTATQQLVERLIQHRYYVLEKLDGSSVTYYLHNGHFGVCSRNLELLESPDNTLWKFAHEIELTRKLSSLNRNIALQGELIGEGVKGIHINS</sequence>
<dbReference type="Pfam" id="PF09414">
    <property type="entry name" value="RNA_ligase"/>
    <property type="match status" value="1"/>
</dbReference>
<dbReference type="AlphaFoldDB" id="A0A917HJA4"/>
<dbReference type="EMBL" id="BMER01000001">
    <property type="protein sequence ID" value="GGG80767.1"/>
    <property type="molecule type" value="Genomic_DNA"/>
</dbReference>
<evidence type="ECO:0000313" key="2">
    <source>
        <dbReference type="EMBL" id="GGG80767.1"/>
    </source>
</evidence>
<dbReference type="Gene3D" id="3.30.470.30">
    <property type="entry name" value="DNA ligase/mRNA capping enzyme"/>
    <property type="match status" value="1"/>
</dbReference>
<comment type="caution">
    <text evidence="2">The sequence shown here is derived from an EMBL/GenBank/DDBJ whole genome shotgun (WGS) entry which is preliminary data.</text>
</comment>
<evidence type="ECO:0000259" key="1">
    <source>
        <dbReference type="Pfam" id="PF09414"/>
    </source>
</evidence>
<reference evidence="2" key="1">
    <citation type="journal article" date="2014" name="Int. J. Syst. Evol. Microbiol.">
        <title>Complete genome sequence of Corynebacterium casei LMG S-19264T (=DSM 44701T), isolated from a smear-ripened cheese.</title>
        <authorList>
            <consortium name="US DOE Joint Genome Institute (JGI-PGF)"/>
            <person name="Walter F."/>
            <person name="Albersmeier A."/>
            <person name="Kalinowski J."/>
            <person name="Ruckert C."/>
        </authorList>
    </citation>
    <scope>NUCLEOTIDE SEQUENCE</scope>
    <source>
        <strain evidence="2">CGMCC 1.12195</strain>
    </source>
</reference>
<keyword evidence="3" id="KW-1185">Reference proteome</keyword>
<dbReference type="RefSeq" id="WP_188504948.1">
    <property type="nucleotide sequence ID" value="NZ_BMER01000001.1"/>
</dbReference>
<reference evidence="2" key="2">
    <citation type="submission" date="2020-09" db="EMBL/GenBank/DDBJ databases">
        <authorList>
            <person name="Sun Q."/>
            <person name="Zhou Y."/>
        </authorList>
    </citation>
    <scope>NUCLEOTIDE SEQUENCE</scope>
    <source>
        <strain evidence="2">CGMCC 1.12195</strain>
    </source>
</reference>
<dbReference type="SUPFAM" id="SSF56091">
    <property type="entry name" value="DNA ligase/mRNA capping enzyme, catalytic domain"/>
    <property type="match status" value="1"/>
</dbReference>
<name>A0A917HJA4_9SPHI</name>
<feature type="domain" description="RNA ligase" evidence="1">
    <location>
        <begin position="18"/>
        <end position="83"/>
    </location>
</feature>
<organism evidence="2 3">
    <name type="scientific">Parapedobacter pyrenivorans</name>
    <dbReference type="NCBI Taxonomy" id="1305674"/>
    <lineage>
        <taxon>Bacteria</taxon>
        <taxon>Pseudomonadati</taxon>
        <taxon>Bacteroidota</taxon>
        <taxon>Sphingobacteriia</taxon>
        <taxon>Sphingobacteriales</taxon>
        <taxon>Sphingobacteriaceae</taxon>
        <taxon>Parapedobacter</taxon>
    </lineage>
</organism>
<proteinExistence type="predicted"/>
<accession>A0A917HJA4</accession>
<dbReference type="InterPro" id="IPR021122">
    <property type="entry name" value="RNA_ligase_dom_REL/Rnl2"/>
</dbReference>
<dbReference type="Proteomes" id="UP000660862">
    <property type="component" value="Unassembled WGS sequence"/>
</dbReference>
<evidence type="ECO:0000313" key="3">
    <source>
        <dbReference type="Proteomes" id="UP000660862"/>
    </source>
</evidence>
<gene>
    <name evidence="2" type="ORF">GCM10007415_11580</name>
</gene>
<protein>
    <recommendedName>
        <fullName evidence="1">RNA ligase domain-containing protein</fullName>
    </recommendedName>
</protein>